<evidence type="ECO:0000256" key="5">
    <source>
        <dbReference type="ARBA" id="ARBA00022989"/>
    </source>
</evidence>
<accession>A0A7J7E3T6</accession>
<evidence type="ECO:0000256" key="3">
    <source>
        <dbReference type="ARBA" id="ARBA00022448"/>
    </source>
</evidence>
<dbReference type="GO" id="GO:0016020">
    <property type="term" value="C:membrane"/>
    <property type="evidence" value="ECO:0007669"/>
    <property type="project" value="UniProtKB-SubCell"/>
</dbReference>
<keyword evidence="4 7" id="KW-0812">Transmembrane</keyword>
<dbReference type="InParanoid" id="A0A7J7E3T6"/>
<keyword evidence="10" id="KW-1185">Reference proteome</keyword>
<dbReference type="Gene3D" id="1.20.1250.20">
    <property type="entry name" value="MFS general substrate transporter like domains"/>
    <property type="match status" value="2"/>
</dbReference>
<evidence type="ECO:0000256" key="1">
    <source>
        <dbReference type="ARBA" id="ARBA00004141"/>
    </source>
</evidence>
<dbReference type="InterPro" id="IPR005829">
    <property type="entry name" value="Sugar_transporter_CS"/>
</dbReference>
<feature type="transmembrane region" description="Helical" evidence="7">
    <location>
        <begin position="163"/>
        <end position="185"/>
    </location>
</feature>
<evidence type="ECO:0000259" key="8">
    <source>
        <dbReference type="PROSITE" id="PS50850"/>
    </source>
</evidence>
<evidence type="ECO:0000256" key="4">
    <source>
        <dbReference type="ARBA" id="ARBA00022692"/>
    </source>
</evidence>
<comment type="similarity">
    <text evidence="2">Belongs to the major facilitator superfamily. Sugar transporter (TC 2.A.1.1) family.</text>
</comment>
<feature type="domain" description="Major facilitator superfamily (MFS) profile" evidence="8">
    <location>
        <begin position="7"/>
        <end position="688"/>
    </location>
</feature>
<feature type="transmembrane region" description="Helical" evidence="7">
    <location>
        <begin position="567"/>
        <end position="584"/>
    </location>
</feature>
<dbReference type="InterPro" id="IPR005828">
    <property type="entry name" value="MFS_sugar_transport-like"/>
</dbReference>
<dbReference type="InterPro" id="IPR003663">
    <property type="entry name" value="Sugar/inositol_transpt"/>
</dbReference>
<dbReference type="AlphaFoldDB" id="A0A7J7E3T6"/>
<dbReference type="PROSITE" id="PS00217">
    <property type="entry name" value="SUGAR_TRANSPORT_2"/>
    <property type="match status" value="1"/>
</dbReference>
<comment type="subcellular location">
    <subcellularLocation>
        <location evidence="1">Membrane</location>
        <topology evidence="1">Multi-pass membrane protein</topology>
    </subcellularLocation>
</comment>
<dbReference type="PROSITE" id="PS50850">
    <property type="entry name" value="MFS"/>
    <property type="match status" value="1"/>
</dbReference>
<dbReference type="PROSITE" id="PS00216">
    <property type="entry name" value="SUGAR_TRANSPORT_1"/>
    <property type="match status" value="1"/>
</dbReference>
<dbReference type="InterPro" id="IPR036259">
    <property type="entry name" value="MFS_trans_sf"/>
</dbReference>
<dbReference type="Proteomes" id="UP000593562">
    <property type="component" value="Unassembled WGS sequence"/>
</dbReference>
<feature type="transmembrane region" description="Helical" evidence="7">
    <location>
        <begin position="536"/>
        <end position="555"/>
    </location>
</feature>
<evidence type="ECO:0000256" key="6">
    <source>
        <dbReference type="ARBA" id="ARBA00023136"/>
    </source>
</evidence>
<feature type="transmembrane region" description="Helical" evidence="7">
    <location>
        <begin position="133"/>
        <end position="157"/>
    </location>
</feature>
<keyword evidence="6 7" id="KW-0472">Membrane</keyword>
<feature type="transmembrane region" description="Helical" evidence="7">
    <location>
        <begin position="75"/>
        <end position="94"/>
    </location>
</feature>
<evidence type="ECO:0000313" key="9">
    <source>
        <dbReference type="EMBL" id="KAF5753114.1"/>
    </source>
</evidence>
<dbReference type="PANTHER" id="PTHR48020:SF35">
    <property type="entry name" value="SUGAR TRANSPORTER"/>
    <property type="match status" value="1"/>
</dbReference>
<gene>
    <name evidence="9" type="ORF">HS088_TW01G01033</name>
</gene>
<evidence type="ECO:0000256" key="7">
    <source>
        <dbReference type="SAM" id="Phobius"/>
    </source>
</evidence>
<feature type="transmembrane region" description="Helical" evidence="7">
    <location>
        <begin position="596"/>
        <end position="617"/>
    </location>
</feature>
<sequence>MRGAVLVALVATVGNLLQGWDSSTVAGSVLYIKREFNLQTQPAIEGLIIAMSLIGATFITTFSGPVSDFLGRRPMLIMSSVLYFLSGLTMLWAPNVYVVLLGRLIDGFGIGLAITLIPVYISEIAPPDIRGQLGTLTQLMSSGGMLLSYCMVFGMSLMHSPSWRLMGGFITVPALIYFVFTVFYLPESPRWLVSKGRTIEAKQILQRLLGKEDVSGEMAMLVEGLEVGNHTRIEEYIITPAYELTDDHETTTEKDQIKLYGLEEGKSWIAKPVSGQSRQGSSAYRSLPLMDPLINIFESMHENLSTAGSMQSTTNSISSVSGNLGQTDCWDLEKQIKDTDHQDCVYAPGKIDSDYNIRTPFLPRQGSDTETDRSHSVEATVVGGGWQLAWKWSENEGEDGKRKERLQKVYLHRESTLASLPLGSSISISGDDLHKGHEVLQAAALVSQSAFRPKDPSNHPPIGPPVVQPLDIAASRPSWTDLFEPGVRWALIVGVGLQVLQQISGINAVLYYAPQILKQAGVAVILSNLGLGTDSASLLISACTTLLMLPCIATSMRLMDVSGRRSILLATIPILVVSLAVLIISNTVSMGAMVNAIISTASVVVYSSCFVMGFGVIPNMLCAEIFPTCIRGVCIALCALTSWIGNMIITYTFPIMLNTLGLAGVCSIYTVGCILSWIFVFLRVPETKGTPLEVIPELFAAGAATAPRSS</sequence>
<dbReference type="PRINTS" id="PR00171">
    <property type="entry name" value="SUGRTRNSPORT"/>
</dbReference>
<organism evidence="9 10">
    <name type="scientific">Tripterygium wilfordii</name>
    <name type="common">Thunder God vine</name>
    <dbReference type="NCBI Taxonomy" id="458696"/>
    <lineage>
        <taxon>Eukaryota</taxon>
        <taxon>Viridiplantae</taxon>
        <taxon>Streptophyta</taxon>
        <taxon>Embryophyta</taxon>
        <taxon>Tracheophyta</taxon>
        <taxon>Spermatophyta</taxon>
        <taxon>Magnoliopsida</taxon>
        <taxon>eudicotyledons</taxon>
        <taxon>Gunneridae</taxon>
        <taxon>Pentapetalae</taxon>
        <taxon>rosids</taxon>
        <taxon>fabids</taxon>
        <taxon>Celastrales</taxon>
        <taxon>Celastraceae</taxon>
        <taxon>Tripterygium</taxon>
    </lineage>
</organism>
<feature type="transmembrane region" description="Helical" evidence="7">
    <location>
        <begin position="629"/>
        <end position="649"/>
    </location>
</feature>
<dbReference type="InterPro" id="IPR050814">
    <property type="entry name" value="Myo-inositol_Transporter"/>
</dbReference>
<name>A0A7J7E3T6_TRIWF</name>
<dbReference type="OrthoDB" id="6339427at2759"/>
<comment type="caution">
    <text evidence="9">The sequence shown here is derived from an EMBL/GenBank/DDBJ whole genome shotgun (WGS) entry which is preliminary data.</text>
</comment>
<dbReference type="GO" id="GO:0022857">
    <property type="term" value="F:transmembrane transporter activity"/>
    <property type="evidence" value="ECO:0007669"/>
    <property type="project" value="InterPro"/>
</dbReference>
<protein>
    <submittedName>
        <fullName evidence="9">Monosaccharide-sensing protein 2</fullName>
    </submittedName>
</protein>
<keyword evidence="3" id="KW-0813">Transport</keyword>
<feature type="transmembrane region" description="Helical" evidence="7">
    <location>
        <begin position="43"/>
        <end position="63"/>
    </location>
</feature>
<keyword evidence="5 7" id="KW-1133">Transmembrane helix</keyword>
<dbReference type="PANTHER" id="PTHR48020">
    <property type="entry name" value="PROTON MYO-INOSITOL COTRANSPORTER"/>
    <property type="match status" value="1"/>
</dbReference>
<feature type="transmembrane region" description="Helical" evidence="7">
    <location>
        <begin position="100"/>
        <end position="121"/>
    </location>
</feature>
<dbReference type="InterPro" id="IPR020846">
    <property type="entry name" value="MFS_dom"/>
</dbReference>
<dbReference type="EMBL" id="JAAARO010000001">
    <property type="protein sequence ID" value="KAF5753114.1"/>
    <property type="molecule type" value="Genomic_DNA"/>
</dbReference>
<evidence type="ECO:0000256" key="2">
    <source>
        <dbReference type="ARBA" id="ARBA00010992"/>
    </source>
</evidence>
<dbReference type="Pfam" id="PF00083">
    <property type="entry name" value="Sugar_tr"/>
    <property type="match status" value="2"/>
</dbReference>
<dbReference type="SUPFAM" id="SSF103473">
    <property type="entry name" value="MFS general substrate transporter"/>
    <property type="match status" value="1"/>
</dbReference>
<feature type="transmembrane region" description="Helical" evidence="7">
    <location>
        <begin position="655"/>
        <end position="682"/>
    </location>
</feature>
<reference evidence="9 10" key="1">
    <citation type="journal article" date="2020" name="Nat. Commun.">
        <title>Genome of Tripterygium wilfordii and identification of cytochrome P450 involved in triptolide biosynthesis.</title>
        <authorList>
            <person name="Tu L."/>
            <person name="Su P."/>
            <person name="Zhang Z."/>
            <person name="Gao L."/>
            <person name="Wang J."/>
            <person name="Hu T."/>
            <person name="Zhou J."/>
            <person name="Zhang Y."/>
            <person name="Zhao Y."/>
            <person name="Liu Y."/>
            <person name="Song Y."/>
            <person name="Tong Y."/>
            <person name="Lu Y."/>
            <person name="Yang J."/>
            <person name="Xu C."/>
            <person name="Jia M."/>
            <person name="Peters R.J."/>
            <person name="Huang L."/>
            <person name="Gao W."/>
        </authorList>
    </citation>
    <scope>NUCLEOTIDE SEQUENCE [LARGE SCALE GENOMIC DNA]</scope>
    <source>
        <strain evidence="10">cv. XIE 37</strain>
        <tissue evidence="9">Leaf</tissue>
    </source>
</reference>
<proteinExistence type="inferred from homology"/>
<evidence type="ECO:0000313" key="10">
    <source>
        <dbReference type="Proteomes" id="UP000593562"/>
    </source>
</evidence>